<organism evidence="9 10">
    <name type="scientific">Cucurbita moschata</name>
    <name type="common">Winter crookneck squash</name>
    <name type="synonym">Cucurbita pepo var. moschata</name>
    <dbReference type="NCBI Taxonomy" id="3662"/>
    <lineage>
        <taxon>Eukaryota</taxon>
        <taxon>Viridiplantae</taxon>
        <taxon>Streptophyta</taxon>
        <taxon>Embryophyta</taxon>
        <taxon>Tracheophyta</taxon>
        <taxon>Spermatophyta</taxon>
        <taxon>Magnoliopsida</taxon>
        <taxon>eudicotyledons</taxon>
        <taxon>Gunneridae</taxon>
        <taxon>Pentapetalae</taxon>
        <taxon>rosids</taxon>
        <taxon>fabids</taxon>
        <taxon>Cucurbitales</taxon>
        <taxon>Cucurbitaceae</taxon>
        <taxon>Cucurbiteae</taxon>
        <taxon>Cucurbita</taxon>
    </lineage>
</organism>
<evidence type="ECO:0000256" key="3">
    <source>
        <dbReference type="ARBA" id="ARBA00023155"/>
    </source>
</evidence>
<evidence type="ECO:0000259" key="8">
    <source>
        <dbReference type="PROSITE" id="PS50071"/>
    </source>
</evidence>
<evidence type="ECO:0000313" key="9">
    <source>
        <dbReference type="Proteomes" id="UP000504609"/>
    </source>
</evidence>
<dbReference type="SMART" id="SM00389">
    <property type="entry name" value="HOX"/>
    <property type="match status" value="1"/>
</dbReference>
<feature type="compositionally biased region" description="Acidic residues" evidence="7">
    <location>
        <begin position="246"/>
        <end position="258"/>
    </location>
</feature>
<evidence type="ECO:0000256" key="1">
    <source>
        <dbReference type="ARBA" id="ARBA00004123"/>
    </source>
</evidence>
<evidence type="ECO:0000256" key="7">
    <source>
        <dbReference type="SAM" id="MobiDB-lite"/>
    </source>
</evidence>
<feature type="compositionally biased region" description="Basic residues" evidence="7">
    <location>
        <begin position="68"/>
        <end position="78"/>
    </location>
</feature>
<gene>
    <name evidence="10" type="primary">LOC111443122</name>
</gene>
<evidence type="ECO:0000256" key="4">
    <source>
        <dbReference type="ARBA" id="ARBA00023242"/>
    </source>
</evidence>
<feature type="DNA-binding region" description="Homeobox" evidence="5">
    <location>
        <begin position="274"/>
        <end position="327"/>
    </location>
</feature>
<feature type="region of interest" description="Disordered" evidence="7">
    <location>
        <begin position="104"/>
        <end position="169"/>
    </location>
</feature>
<dbReference type="GeneID" id="111443122"/>
<dbReference type="PROSITE" id="PS50071">
    <property type="entry name" value="HOMEOBOX_2"/>
    <property type="match status" value="1"/>
</dbReference>
<dbReference type="GO" id="GO:0000981">
    <property type="term" value="F:DNA-binding transcription factor activity, RNA polymerase II-specific"/>
    <property type="evidence" value="ECO:0007669"/>
    <property type="project" value="TreeGrafter"/>
</dbReference>
<feature type="compositionally biased region" description="Acidic residues" evidence="7">
    <location>
        <begin position="140"/>
        <end position="169"/>
    </location>
</feature>
<dbReference type="InterPro" id="IPR001356">
    <property type="entry name" value="HD"/>
</dbReference>
<dbReference type="KEGG" id="cmos:111443122"/>
<dbReference type="GO" id="GO:0005634">
    <property type="term" value="C:nucleus"/>
    <property type="evidence" value="ECO:0007669"/>
    <property type="project" value="UniProtKB-SubCell"/>
</dbReference>
<dbReference type="PANTHER" id="PTHR15467:SF9">
    <property type="entry name" value="HOMEOBOX DOMAIN-CONTAINING PROTEIN"/>
    <property type="match status" value="1"/>
</dbReference>
<comment type="subcellular location">
    <subcellularLocation>
        <location evidence="1 5 6">Nucleus</location>
    </subcellularLocation>
</comment>
<dbReference type="Proteomes" id="UP000504609">
    <property type="component" value="Unplaced"/>
</dbReference>
<dbReference type="Gene3D" id="1.10.10.60">
    <property type="entry name" value="Homeodomain-like"/>
    <property type="match status" value="1"/>
</dbReference>
<feature type="region of interest" description="Disordered" evidence="7">
    <location>
        <begin position="54"/>
        <end position="88"/>
    </location>
</feature>
<dbReference type="AlphaFoldDB" id="A0A6J1F7S0"/>
<name>A0A6J1F7S0_CUCMO</name>
<proteinExistence type="predicted"/>
<evidence type="ECO:0000256" key="6">
    <source>
        <dbReference type="RuleBase" id="RU000682"/>
    </source>
</evidence>
<dbReference type="InterPro" id="IPR009057">
    <property type="entry name" value="Homeodomain-like_sf"/>
</dbReference>
<feature type="domain" description="Homeobox" evidence="8">
    <location>
        <begin position="272"/>
        <end position="326"/>
    </location>
</feature>
<dbReference type="GO" id="GO:0004601">
    <property type="term" value="F:peroxidase activity"/>
    <property type="evidence" value="ECO:0007669"/>
    <property type="project" value="UniProtKB-KW"/>
</dbReference>
<keyword evidence="9" id="KW-1185">Reference proteome</keyword>
<feature type="region of interest" description="Disordered" evidence="7">
    <location>
        <begin position="326"/>
        <end position="346"/>
    </location>
</feature>
<feature type="region of interest" description="Disordered" evidence="7">
    <location>
        <begin position="225"/>
        <end position="258"/>
    </location>
</feature>
<dbReference type="Pfam" id="PF00046">
    <property type="entry name" value="Homeodomain"/>
    <property type="match status" value="1"/>
</dbReference>
<evidence type="ECO:0000256" key="2">
    <source>
        <dbReference type="ARBA" id="ARBA00023125"/>
    </source>
</evidence>
<evidence type="ECO:0000256" key="5">
    <source>
        <dbReference type="PROSITE-ProRule" id="PRU00108"/>
    </source>
</evidence>
<evidence type="ECO:0000313" key="10">
    <source>
        <dbReference type="RefSeq" id="XP_022936541.1"/>
    </source>
</evidence>
<protein>
    <submittedName>
        <fullName evidence="10">Protein OVEREXPRESSOR OF CATIONIC PEROXIDASE 3</fullName>
    </submittedName>
</protein>
<accession>A0A6J1F7S0</accession>
<feature type="compositionally biased region" description="Basic and acidic residues" evidence="7">
    <location>
        <begin position="336"/>
        <end position="346"/>
    </location>
</feature>
<keyword evidence="3 5" id="KW-0371">Homeobox</keyword>
<dbReference type="SUPFAM" id="SSF46689">
    <property type="entry name" value="Homeodomain-like"/>
    <property type="match status" value="1"/>
</dbReference>
<dbReference type="PANTHER" id="PTHR15467">
    <property type="entry name" value="ZINC-FINGERS AND HOMEOBOXES RELATED"/>
    <property type="match status" value="1"/>
</dbReference>
<keyword evidence="4 5" id="KW-0539">Nucleus</keyword>
<sequence length="346" mass="39479">MALSAPVKAPEALLGSPSISGRVSFFFRRQFPSNLSLLRLPPVRHTLSITFARRRNQNSSVGPSSSSSKKKKRNSFPKKTRDEADEEEDALELLFSQLEEDLKNDKLTLDDDDDDGEEDELSEEDLAKLERELGLALGIDIDEEEEEEEEEENEEEEAEEDLVDTEEEEMPVKLKNWQLRRLAMALKKGRRKTSIKSLAAELCLDRAIVLDLLREPPPRLLMLSASLPDPPTPSNPETRTLQATREEEEEEPVEVDTAEEAEEVKVPVHVMQQSWAAQKRLKKVQVGTLERVYRRTKRPTNAMISSIVQVTNLPRKRIVKWFEDKRGEDGVPDQRLPYDRSAPKSA</sequence>
<keyword evidence="10" id="KW-0575">Peroxidase</keyword>
<dbReference type="CDD" id="cd00086">
    <property type="entry name" value="homeodomain"/>
    <property type="match status" value="1"/>
</dbReference>
<dbReference type="RefSeq" id="XP_022936541.1">
    <property type="nucleotide sequence ID" value="XM_023080773.1"/>
</dbReference>
<feature type="compositionally biased region" description="Acidic residues" evidence="7">
    <location>
        <begin position="110"/>
        <end position="124"/>
    </location>
</feature>
<reference evidence="10" key="1">
    <citation type="submission" date="2025-08" db="UniProtKB">
        <authorList>
            <consortium name="RefSeq"/>
        </authorList>
    </citation>
    <scope>IDENTIFICATION</scope>
    <source>
        <tissue evidence="10">Young leaves</tissue>
    </source>
</reference>
<dbReference type="GO" id="GO:0003677">
    <property type="term" value="F:DNA binding"/>
    <property type="evidence" value="ECO:0007669"/>
    <property type="project" value="UniProtKB-UniRule"/>
</dbReference>
<keyword evidence="10" id="KW-0560">Oxidoreductase</keyword>
<keyword evidence="2 5" id="KW-0238">DNA-binding</keyword>